<dbReference type="AlphaFoldDB" id="A0AAV9JKC2"/>
<dbReference type="Proteomes" id="UP001324427">
    <property type="component" value="Unassembled WGS sequence"/>
</dbReference>
<sequence length="286" mass="32635">MALRKLPTGLFDLPLELRQNIYGHLVPSSQTLTYGATWPGEGVMLAACEADPRVNDELRSWATRKCGWRRFVVSSQKFPLWAWEVDLDKTRGIEVIIERYDLDNSPASLAATRDNLTELVDHLRRYEHLPAIEVIFNDKKTGTSCEHWTRELQPSECTYGSLPKTMPNMPNYPIVEYLLEPLLQLPNCRGAYVGLLEENLIGAEDVKREVEDLKAVADDIWLDDADTRFDYWYVEALFEGLEKWLAGERGDAGFGEMVRKGLEVMRAEKNDEGPSWLDAGYESEGM</sequence>
<proteinExistence type="predicted"/>
<organism evidence="1 2">
    <name type="scientific">Oleoguttula mirabilis</name>
    <dbReference type="NCBI Taxonomy" id="1507867"/>
    <lineage>
        <taxon>Eukaryota</taxon>
        <taxon>Fungi</taxon>
        <taxon>Dikarya</taxon>
        <taxon>Ascomycota</taxon>
        <taxon>Pezizomycotina</taxon>
        <taxon>Dothideomycetes</taxon>
        <taxon>Dothideomycetidae</taxon>
        <taxon>Mycosphaerellales</taxon>
        <taxon>Teratosphaeriaceae</taxon>
        <taxon>Oleoguttula</taxon>
    </lineage>
</organism>
<gene>
    <name evidence="1" type="ORF">LTR36_002817</name>
</gene>
<name>A0AAV9JKC2_9PEZI</name>
<evidence type="ECO:0000313" key="2">
    <source>
        <dbReference type="Proteomes" id="UP001324427"/>
    </source>
</evidence>
<dbReference type="EMBL" id="JAVFHQ010000019">
    <property type="protein sequence ID" value="KAK4545467.1"/>
    <property type="molecule type" value="Genomic_DNA"/>
</dbReference>
<evidence type="ECO:0000313" key="1">
    <source>
        <dbReference type="EMBL" id="KAK4545467.1"/>
    </source>
</evidence>
<keyword evidence="2" id="KW-1185">Reference proteome</keyword>
<comment type="caution">
    <text evidence="1">The sequence shown here is derived from an EMBL/GenBank/DDBJ whole genome shotgun (WGS) entry which is preliminary data.</text>
</comment>
<accession>A0AAV9JKC2</accession>
<protein>
    <submittedName>
        <fullName evidence="1">Uncharacterized protein</fullName>
    </submittedName>
</protein>
<reference evidence="1 2" key="1">
    <citation type="submission" date="2021-11" db="EMBL/GenBank/DDBJ databases">
        <title>Black yeast isolated from Biological Soil Crust.</title>
        <authorList>
            <person name="Kurbessoian T."/>
        </authorList>
    </citation>
    <scope>NUCLEOTIDE SEQUENCE [LARGE SCALE GENOMIC DNA]</scope>
    <source>
        <strain evidence="1 2">CCFEE 5522</strain>
    </source>
</reference>